<protein>
    <submittedName>
        <fullName evidence="1">Uncharacterized protein</fullName>
    </submittedName>
</protein>
<organism evidence="1 2">
    <name type="scientific">Caerostris extrusa</name>
    <name type="common">Bark spider</name>
    <name type="synonym">Caerostris bankana</name>
    <dbReference type="NCBI Taxonomy" id="172846"/>
    <lineage>
        <taxon>Eukaryota</taxon>
        <taxon>Metazoa</taxon>
        <taxon>Ecdysozoa</taxon>
        <taxon>Arthropoda</taxon>
        <taxon>Chelicerata</taxon>
        <taxon>Arachnida</taxon>
        <taxon>Araneae</taxon>
        <taxon>Araneomorphae</taxon>
        <taxon>Entelegynae</taxon>
        <taxon>Araneoidea</taxon>
        <taxon>Araneidae</taxon>
        <taxon>Caerostris</taxon>
    </lineage>
</organism>
<keyword evidence="2" id="KW-1185">Reference proteome</keyword>
<evidence type="ECO:0000313" key="2">
    <source>
        <dbReference type="Proteomes" id="UP001054945"/>
    </source>
</evidence>
<proteinExistence type="predicted"/>
<accession>A0AAV4URN8</accession>
<evidence type="ECO:0000313" key="1">
    <source>
        <dbReference type="EMBL" id="GIY60682.1"/>
    </source>
</evidence>
<dbReference type="Proteomes" id="UP001054945">
    <property type="component" value="Unassembled WGS sequence"/>
</dbReference>
<reference evidence="1 2" key="1">
    <citation type="submission" date="2021-06" db="EMBL/GenBank/DDBJ databases">
        <title>Caerostris extrusa draft genome.</title>
        <authorList>
            <person name="Kono N."/>
            <person name="Arakawa K."/>
        </authorList>
    </citation>
    <scope>NUCLEOTIDE SEQUENCE [LARGE SCALE GENOMIC DNA]</scope>
</reference>
<sequence length="99" mass="11297">MTYSTLAVPFVKDNHSSLQYYKLPMSNGLHLLVENASMCYHNCYSSDSSDFNTLHKHIINLCTLQNLCPPAIWLRKLPRVTNRGSGELHTVIETEVSWT</sequence>
<dbReference type="EMBL" id="BPLR01013358">
    <property type="protein sequence ID" value="GIY60682.1"/>
    <property type="molecule type" value="Genomic_DNA"/>
</dbReference>
<gene>
    <name evidence="1" type="ORF">CEXT_33451</name>
</gene>
<name>A0AAV4URN8_CAEEX</name>
<dbReference type="AlphaFoldDB" id="A0AAV4URN8"/>
<comment type="caution">
    <text evidence="1">The sequence shown here is derived from an EMBL/GenBank/DDBJ whole genome shotgun (WGS) entry which is preliminary data.</text>
</comment>